<keyword evidence="6 8" id="KW-1133">Transmembrane helix</keyword>
<dbReference type="SUPFAM" id="SSF143865">
    <property type="entry name" value="CorA soluble domain-like"/>
    <property type="match status" value="1"/>
</dbReference>
<evidence type="ECO:0000256" key="1">
    <source>
        <dbReference type="ARBA" id="ARBA00004651"/>
    </source>
</evidence>
<evidence type="ECO:0000256" key="7">
    <source>
        <dbReference type="ARBA" id="ARBA00023136"/>
    </source>
</evidence>
<sequence length="316" mass="38085">MIRTIAVDEEGLLKKNLPIETLIAEGFLWYWIDFDQPDEKENLLLRDLLHFHPLAIEDCIYWQQRPKLNYFEDHTFFITQSMNPSTFTKEELDFFVGDHFIVTYHHTRLEEVNKMWRLFHNEVNVREWDSYKVLHFMIDELVDQYFPIAYEIEDTLGKIDENSQNESMETLLEELFAARQKLLMLRRTVSPMRDLVYRMLNSHRLPGIMNHREYFLDIYDHLLKLSEMIDANREITADIRDSYLSYNSHQTNRVMKILTVFTTIFMPLTFIAGIYGMNFANMPELHWKYGYFSVMFIMAGIGYGMYVYFQKKGWFK</sequence>
<dbReference type="InterPro" id="IPR004488">
    <property type="entry name" value="Mg/Co-transport_prot_CorA"/>
</dbReference>
<dbReference type="PANTHER" id="PTHR46494:SF1">
    <property type="entry name" value="CORA FAMILY METAL ION TRANSPORTER (EUROFUNG)"/>
    <property type="match status" value="1"/>
</dbReference>
<dbReference type="Gene3D" id="3.30.460.20">
    <property type="entry name" value="CorA soluble domain-like"/>
    <property type="match status" value="1"/>
</dbReference>
<evidence type="ECO:0000256" key="4">
    <source>
        <dbReference type="ARBA" id="ARBA00022475"/>
    </source>
</evidence>
<dbReference type="SUPFAM" id="SSF144083">
    <property type="entry name" value="Magnesium transport protein CorA, transmembrane region"/>
    <property type="match status" value="1"/>
</dbReference>
<dbReference type="Pfam" id="PF01544">
    <property type="entry name" value="CorA"/>
    <property type="match status" value="1"/>
</dbReference>
<dbReference type="InterPro" id="IPR002523">
    <property type="entry name" value="MgTranspt_CorA/ZnTranspt_ZntB"/>
</dbReference>
<protein>
    <recommendedName>
        <fullName evidence="8">Magnesium transport protein CorA</fullName>
    </recommendedName>
</protein>
<dbReference type="GO" id="GO:0005886">
    <property type="term" value="C:plasma membrane"/>
    <property type="evidence" value="ECO:0007669"/>
    <property type="project" value="UniProtKB-SubCell"/>
</dbReference>
<dbReference type="PANTHER" id="PTHR46494">
    <property type="entry name" value="CORA FAMILY METAL ION TRANSPORTER (EUROFUNG)"/>
    <property type="match status" value="1"/>
</dbReference>
<keyword evidence="3 8" id="KW-0813">Transport</keyword>
<evidence type="ECO:0000256" key="3">
    <source>
        <dbReference type="ARBA" id="ARBA00022448"/>
    </source>
</evidence>
<evidence type="ECO:0000256" key="6">
    <source>
        <dbReference type="ARBA" id="ARBA00022989"/>
    </source>
</evidence>
<keyword evidence="8" id="KW-0406">Ion transport</keyword>
<dbReference type="CDD" id="cd12831">
    <property type="entry name" value="TmCorA-like_u2"/>
    <property type="match status" value="1"/>
</dbReference>
<comment type="function">
    <text evidence="8">Mediates influx of magnesium ions.</text>
</comment>
<dbReference type="RefSeq" id="WP_184521345.1">
    <property type="nucleotide sequence ID" value="NZ_JACHGK010000001.1"/>
</dbReference>
<evidence type="ECO:0000256" key="2">
    <source>
        <dbReference type="ARBA" id="ARBA00009765"/>
    </source>
</evidence>
<dbReference type="InterPro" id="IPR045863">
    <property type="entry name" value="CorA_TM1_TM2"/>
</dbReference>
<reference evidence="9 10" key="1">
    <citation type="submission" date="2020-08" db="EMBL/GenBank/DDBJ databases">
        <title>Genomic Encyclopedia of Type Strains, Phase IV (KMG-IV): sequencing the most valuable type-strain genomes for metagenomic binning, comparative biology and taxonomic classification.</title>
        <authorList>
            <person name="Goeker M."/>
        </authorList>
    </citation>
    <scope>NUCLEOTIDE SEQUENCE [LARGE SCALE GENOMIC DNA]</scope>
    <source>
        <strain evidence="9 10">DSM 5391</strain>
    </source>
</reference>
<keyword evidence="8" id="KW-0460">Magnesium</keyword>
<dbReference type="GO" id="GO:0050897">
    <property type="term" value="F:cobalt ion binding"/>
    <property type="evidence" value="ECO:0007669"/>
    <property type="project" value="TreeGrafter"/>
</dbReference>
<keyword evidence="7 8" id="KW-0472">Membrane</keyword>
<dbReference type="GO" id="GO:0015095">
    <property type="term" value="F:magnesium ion transmembrane transporter activity"/>
    <property type="evidence" value="ECO:0007669"/>
    <property type="project" value="UniProtKB-UniRule"/>
</dbReference>
<keyword evidence="4 8" id="KW-1003">Cell membrane</keyword>
<organism evidence="9 10">
    <name type="scientific">Bacillus benzoevorans</name>
    <dbReference type="NCBI Taxonomy" id="1456"/>
    <lineage>
        <taxon>Bacteria</taxon>
        <taxon>Bacillati</taxon>
        <taxon>Bacillota</taxon>
        <taxon>Bacilli</taxon>
        <taxon>Bacillales</taxon>
        <taxon>Bacillaceae</taxon>
        <taxon>Bacillus</taxon>
    </lineage>
</organism>
<dbReference type="EMBL" id="JACHGK010000001">
    <property type="protein sequence ID" value="MBB6443444.1"/>
    <property type="molecule type" value="Genomic_DNA"/>
</dbReference>
<dbReference type="Proteomes" id="UP000531594">
    <property type="component" value="Unassembled WGS sequence"/>
</dbReference>
<keyword evidence="5 8" id="KW-0812">Transmembrane</keyword>
<feature type="transmembrane region" description="Helical" evidence="8">
    <location>
        <begin position="289"/>
        <end position="309"/>
    </location>
</feature>
<dbReference type="FunFam" id="1.20.58.340:FF:000012">
    <property type="entry name" value="Magnesium transport protein CorA"/>
    <property type="match status" value="1"/>
</dbReference>
<dbReference type="GO" id="GO:0000287">
    <property type="term" value="F:magnesium ion binding"/>
    <property type="evidence" value="ECO:0007669"/>
    <property type="project" value="TreeGrafter"/>
</dbReference>
<comment type="similarity">
    <text evidence="2 8">Belongs to the CorA metal ion transporter (MIT) (TC 1.A.35) family.</text>
</comment>
<evidence type="ECO:0000313" key="9">
    <source>
        <dbReference type="EMBL" id="MBB6443444.1"/>
    </source>
</evidence>
<comment type="caution">
    <text evidence="9">The sequence shown here is derived from an EMBL/GenBank/DDBJ whole genome shotgun (WGS) entry which is preliminary data.</text>
</comment>
<evidence type="ECO:0000313" key="10">
    <source>
        <dbReference type="Proteomes" id="UP000531594"/>
    </source>
</evidence>
<feature type="transmembrane region" description="Helical" evidence="8">
    <location>
        <begin position="257"/>
        <end position="277"/>
    </location>
</feature>
<comment type="subcellular location">
    <subcellularLocation>
        <location evidence="1">Cell membrane</location>
        <topology evidence="1">Multi-pass membrane protein</topology>
    </subcellularLocation>
    <subcellularLocation>
        <location evidence="8">Membrane</location>
        <topology evidence="8">Multi-pass membrane protein</topology>
    </subcellularLocation>
</comment>
<dbReference type="InterPro" id="IPR045861">
    <property type="entry name" value="CorA_cytoplasmic_dom"/>
</dbReference>
<proteinExistence type="inferred from homology"/>
<dbReference type="Gene3D" id="1.20.58.340">
    <property type="entry name" value="Magnesium transport protein CorA, transmembrane region"/>
    <property type="match status" value="2"/>
</dbReference>
<gene>
    <name evidence="8" type="primary">corA</name>
    <name evidence="9" type="ORF">HNR53_000032</name>
</gene>
<dbReference type="NCBIfam" id="TIGR00383">
    <property type="entry name" value="corA"/>
    <property type="match status" value="1"/>
</dbReference>
<keyword evidence="10" id="KW-1185">Reference proteome</keyword>
<dbReference type="AlphaFoldDB" id="A0A7X0LUN9"/>
<evidence type="ECO:0000256" key="8">
    <source>
        <dbReference type="RuleBase" id="RU362010"/>
    </source>
</evidence>
<dbReference type="GO" id="GO:0015087">
    <property type="term" value="F:cobalt ion transmembrane transporter activity"/>
    <property type="evidence" value="ECO:0007669"/>
    <property type="project" value="UniProtKB-UniRule"/>
</dbReference>
<name>A0A7X0LUN9_9BACI</name>
<accession>A0A7X0LUN9</accession>
<evidence type="ECO:0000256" key="5">
    <source>
        <dbReference type="ARBA" id="ARBA00022692"/>
    </source>
</evidence>